<accession>A0A016X083</accession>
<keyword evidence="3" id="KW-0789">Thiol protease inhibitor</keyword>
<comment type="similarity">
    <text evidence="1">Belongs to the cystatin family.</text>
</comment>
<evidence type="ECO:0000313" key="5">
    <source>
        <dbReference type="Proteomes" id="UP000024635"/>
    </source>
</evidence>
<sequence>MPGLALVAFFTLIVAVHGQVMHGETMMENPNDLNNTVAVHGQVIPGAVMTEDPNDPKYMEKAWKTAKIVNWKSDLKYLMVPIKVVKVDSQVEDGIKHTLEVLLGQSECIKGDVKLAQLPAANCQLIPEGNRTLYKVELLVKPWEDEEKYTISKIKDVAAEETL</sequence>
<dbReference type="InterPro" id="IPR000010">
    <property type="entry name" value="Cystatin_dom"/>
</dbReference>
<dbReference type="PANTHER" id="PTHR46186">
    <property type="entry name" value="CYSTATIN"/>
    <property type="match status" value="1"/>
</dbReference>
<protein>
    <submittedName>
        <fullName evidence="4">Uncharacterized protein</fullName>
    </submittedName>
</protein>
<gene>
    <name evidence="4" type="primary">Acey_s0445.g1583</name>
    <name evidence="4" type="ORF">Y032_0445g1583</name>
</gene>
<proteinExistence type="inferred from homology"/>
<reference evidence="5" key="1">
    <citation type="journal article" date="2015" name="Nat. Genet.">
        <title>The genome and transcriptome of the zoonotic hookworm Ancylostoma ceylanicum identify infection-specific gene families.</title>
        <authorList>
            <person name="Schwarz E.M."/>
            <person name="Hu Y."/>
            <person name="Antoshechkin I."/>
            <person name="Miller M.M."/>
            <person name="Sternberg P.W."/>
            <person name="Aroian R.V."/>
        </authorList>
    </citation>
    <scope>NUCLEOTIDE SEQUENCE</scope>
    <source>
        <strain evidence="5">HY135</strain>
    </source>
</reference>
<evidence type="ECO:0000256" key="3">
    <source>
        <dbReference type="ARBA" id="ARBA00022704"/>
    </source>
</evidence>
<dbReference type="EMBL" id="JARK01000045">
    <property type="protein sequence ID" value="EYC44922.1"/>
    <property type="molecule type" value="Genomic_DNA"/>
</dbReference>
<dbReference type="GO" id="GO:0004869">
    <property type="term" value="F:cysteine-type endopeptidase inhibitor activity"/>
    <property type="evidence" value="ECO:0007669"/>
    <property type="project" value="UniProtKB-KW"/>
</dbReference>
<evidence type="ECO:0000256" key="1">
    <source>
        <dbReference type="ARBA" id="ARBA00009403"/>
    </source>
</evidence>
<dbReference type="GO" id="GO:0031982">
    <property type="term" value="C:vesicle"/>
    <property type="evidence" value="ECO:0007669"/>
    <property type="project" value="TreeGrafter"/>
</dbReference>
<dbReference type="CDD" id="cd00042">
    <property type="entry name" value="CY"/>
    <property type="match status" value="1"/>
</dbReference>
<evidence type="ECO:0000256" key="2">
    <source>
        <dbReference type="ARBA" id="ARBA00022690"/>
    </source>
</evidence>
<comment type="caution">
    <text evidence="4">The sequence shown here is derived from an EMBL/GenBank/DDBJ whole genome shotgun (WGS) entry which is preliminary data.</text>
</comment>
<name>A0A016X083_9BILA</name>
<dbReference type="InterPro" id="IPR046350">
    <property type="entry name" value="Cystatin_sf"/>
</dbReference>
<dbReference type="AlphaFoldDB" id="A0A016X083"/>
<keyword evidence="5" id="KW-1185">Reference proteome</keyword>
<organism evidence="4 5">
    <name type="scientific">Ancylostoma ceylanicum</name>
    <dbReference type="NCBI Taxonomy" id="53326"/>
    <lineage>
        <taxon>Eukaryota</taxon>
        <taxon>Metazoa</taxon>
        <taxon>Ecdysozoa</taxon>
        <taxon>Nematoda</taxon>
        <taxon>Chromadorea</taxon>
        <taxon>Rhabditida</taxon>
        <taxon>Rhabditina</taxon>
        <taxon>Rhabditomorpha</taxon>
        <taxon>Strongyloidea</taxon>
        <taxon>Ancylostomatidae</taxon>
        <taxon>Ancylostomatinae</taxon>
        <taxon>Ancylostoma</taxon>
    </lineage>
</organism>
<evidence type="ECO:0000313" key="4">
    <source>
        <dbReference type="EMBL" id="EYC44922.1"/>
    </source>
</evidence>
<dbReference type="STRING" id="53326.A0A016X083"/>
<dbReference type="OrthoDB" id="110606at2759"/>
<dbReference type="PANTHER" id="PTHR46186:SF2">
    <property type="entry name" value="CYSTATIN"/>
    <property type="match status" value="1"/>
</dbReference>
<dbReference type="Proteomes" id="UP000024635">
    <property type="component" value="Unassembled WGS sequence"/>
</dbReference>
<keyword evidence="2" id="KW-0646">Protease inhibitor</keyword>
<dbReference type="GO" id="GO:0005615">
    <property type="term" value="C:extracellular space"/>
    <property type="evidence" value="ECO:0007669"/>
    <property type="project" value="TreeGrafter"/>
</dbReference>
<dbReference type="SUPFAM" id="SSF54403">
    <property type="entry name" value="Cystatin/monellin"/>
    <property type="match status" value="1"/>
</dbReference>
<dbReference type="SMART" id="SM00043">
    <property type="entry name" value="CY"/>
    <property type="match status" value="1"/>
</dbReference>
<dbReference type="GO" id="GO:0005737">
    <property type="term" value="C:cytoplasm"/>
    <property type="evidence" value="ECO:0007669"/>
    <property type="project" value="TreeGrafter"/>
</dbReference>
<dbReference type="Gene3D" id="3.10.450.10">
    <property type="match status" value="1"/>
</dbReference>